<organism evidence="2 3">
    <name type="scientific">Plasmopara halstedii</name>
    <name type="common">Downy mildew of sunflower</name>
    <dbReference type="NCBI Taxonomy" id="4781"/>
    <lineage>
        <taxon>Eukaryota</taxon>
        <taxon>Sar</taxon>
        <taxon>Stramenopiles</taxon>
        <taxon>Oomycota</taxon>
        <taxon>Peronosporomycetes</taxon>
        <taxon>Peronosporales</taxon>
        <taxon>Peronosporaceae</taxon>
        <taxon>Plasmopara</taxon>
    </lineage>
</organism>
<dbReference type="Proteomes" id="UP000054928">
    <property type="component" value="Unassembled WGS sequence"/>
</dbReference>
<keyword evidence="3" id="KW-1185">Reference proteome</keyword>
<dbReference type="SUPFAM" id="SSF52058">
    <property type="entry name" value="L domain-like"/>
    <property type="match status" value="1"/>
</dbReference>
<dbReference type="RefSeq" id="XP_024573790.1">
    <property type="nucleotide sequence ID" value="XM_024722744.1"/>
</dbReference>
<evidence type="ECO:0000256" key="1">
    <source>
        <dbReference type="SAM" id="Phobius"/>
    </source>
</evidence>
<keyword evidence="1" id="KW-1133">Transmembrane helix</keyword>
<dbReference type="OrthoDB" id="266138at2759"/>
<name>A0A0P1AAL6_PLAHL</name>
<keyword evidence="1" id="KW-0812">Transmembrane</keyword>
<keyword evidence="1" id="KW-0472">Membrane</keyword>
<protein>
    <submittedName>
        <fullName evidence="2">Uncharacterized protein</fullName>
    </submittedName>
</protein>
<dbReference type="OMA" id="YRYVQDT"/>
<sequence>MRRAAAWVAALAYGEVETVEIEYANCSTEIVRGFETGDGMTQLDLSNKDIVYVQSLPSVIHVNLTNNNISQLENVVLPTTVQTVDLSENTFTAFQNFSFPKNLSKLNVSNGKLTSLYKFTFSDTITTLTMLRNPIAFISGVVFPRSLKMLSITSTVKLTEFEVRQTDAILFESLETFNVSKTTSLVCSDSEALFRYVQDTLLCVLPDNVFDAKFGIKGDCNTSDLNRIPPSSSVPELMEADSPRRSNFLLFAAISLSIACAGLMSTLAPRTLYERYRKKKNKNILNRKSQIKQQQQQVQSLSTNQTQDQGVAYWDL</sequence>
<dbReference type="EMBL" id="CCYD01000286">
    <property type="protein sequence ID" value="CEG37421.1"/>
    <property type="molecule type" value="Genomic_DNA"/>
</dbReference>
<feature type="transmembrane region" description="Helical" evidence="1">
    <location>
        <begin position="248"/>
        <end position="273"/>
    </location>
</feature>
<proteinExistence type="predicted"/>
<dbReference type="GeneID" id="36400070"/>
<dbReference type="AlphaFoldDB" id="A0A0P1AAL6"/>
<reference evidence="3" key="1">
    <citation type="submission" date="2014-09" db="EMBL/GenBank/DDBJ databases">
        <authorList>
            <person name="Sharma Rahul"/>
            <person name="Thines Marco"/>
        </authorList>
    </citation>
    <scope>NUCLEOTIDE SEQUENCE [LARGE SCALE GENOMIC DNA]</scope>
</reference>
<evidence type="ECO:0000313" key="3">
    <source>
        <dbReference type="Proteomes" id="UP000054928"/>
    </source>
</evidence>
<accession>A0A0P1AAL6</accession>
<dbReference type="Gene3D" id="3.80.10.10">
    <property type="entry name" value="Ribonuclease Inhibitor"/>
    <property type="match status" value="1"/>
</dbReference>
<dbReference type="InterPro" id="IPR032675">
    <property type="entry name" value="LRR_dom_sf"/>
</dbReference>
<evidence type="ECO:0000313" key="2">
    <source>
        <dbReference type="EMBL" id="CEG37421.1"/>
    </source>
</evidence>